<gene>
    <name evidence="3" type="ORF">CathTA2_0849</name>
    <name evidence="4" type="ORF">HUR95_08840</name>
</gene>
<proteinExistence type="predicted"/>
<name>F5L4Y6_CALTT</name>
<dbReference type="Proteomes" id="UP000010716">
    <property type="component" value="Unassembled WGS sequence"/>
</dbReference>
<accession>F5L4Y6</accession>
<keyword evidence="6" id="KW-1185">Reference proteome</keyword>
<dbReference type="EMBL" id="CP082237">
    <property type="protein sequence ID" value="QZT35529.1"/>
    <property type="molecule type" value="Genomic_DNA"/>
</dbReference>
<evidence type="ECO:0000313" key="3">
    <source>
        <dbReference type="EMBL" id="EGL83599.1"/>
    </source>
</evidence>
<evidence type="ECO:0000313" key="5">
    <source>
        <dbReference type="Proteomes" id="UP000010716"/>
    </source>
</evidence>
<reference evidence="3 5" key="1">
    <citation type="journal article" date="2011" name="J. Bacteriol.">
        <title>Draft genome sequence of the thermoalkaliphilic Caldalkalibacillus thermarum strain TA2.A1.</title>
        <authorList>
            <person name="Kalamorz F."/>
            <person name="Keis S."/>
            <person name="McMillan D.G."/>
            <person name="Olsson K."/>
            <person name="Stanton J.A."/>
            <person name="Stockwell P."/>
            <person name="Black M.A."/>
            <person name="Klingeman D.M."/>
            <person name="Land M.L."/>
            <person name="Han C.S."/>
            <person name="Martin S.L."/>
            <person name="Becher S.A."/>
            <person name="Peddie C.J."/>
            <person name="Morgan H.W."/>
            <person name="Matthies D."/>
            <person name="Preiss L."/>
            <person name="Meier T."/>
            <person name="Brown S.D."/>
            <person name="Cook G.M."/>
        </authorList>
    </citation>
    <scope>NUCLEOTIDE SEQUENCE [LARGE SCALE GENOMIC DNA]</scope>
    <source>
        <strain evidence="3 5">TA2.A1</strain>
    </source>
</reference>
<feature type="compositionally biased region" description="Pro residues" evidence="2">
    <location>
        <begin position="32"/>
        <end position="43"/>
    </location>
</feature>
<dbReference type="AlphaFoldDB" id="F5L4Y6"/>
<evidence type="ECO:0000256" key="2">
    <source>
        <dbReference type="SAM" id="MobiDB-lite"/>
    </source>
</evidence>
<reference evidence="4" key="3">
    <citation type="submission" date="2021-08" db="EMBL/GenBank/DDBJ databases">
        <authorList>
            <person name="de Jong S."/>
            <person name="van den Broek M."/>
            <person name="Merkel A."/>
            <person name="de la Torre Cortes P."/>
            <person name="Kalamorz F."/>
            <person name="Cook G."/>
            <person name="van Loosdrecht M."/>
            <person name="McMillan D."/>
        </authorList>
    </citation>
    <scope>NUCLEOTIDE SEQUENCE</scope>
    <source>
        <strain evidence="4">TA2.A1</strain>
    </source>
</reference>
<reference evidence="4 6" key="2">
    <citation type="journal article" date="2020" name="Extremophiles">
        <title>Genomic analysis of Caldalkalibacillus thermarum TA2.A1 reveals aerobic alkaliphilic metabolism and evolutionary hallmarks linking alkaliphilic bacteria and plant life.</title>
        <authorList>
            <person name="de Jong S.I."/>
            <person name="van den Broek M.A."/>
            <person name="Merkel A.Y."/>
            <person name="de la Torre Cortes P."/>
            <person name="Kalamorz F."/>
            <person name="Cook G.M."/>
            <person name="van Loosdrecht M.C.M."/>
            <person name="McMillan D.G.G."/>
        </authorList>
    </citation>
    <scope>NUCLEOTIDE SEQUENCE [LARGE SCALE GENOMIC DNA]</scope>
    <source>
        <strain evidence="4 6">TA2.A1</strain>
    </source>
</reference>
<feature type="coiled-coil region" evidence="1">
    <location>
        <begin position="60"/>
        <end position="87"/>
    </location>
</feature>
<protein>
    <submittedName>
        <fullName evidence="3">Uncharacterized protein</fullName>
    </submittedName>
</protein>
<feature type="region of interest" description="Disordered" evidence="2">
    <location>
        <begin position="27"/>
        <end position="55"/>
    </location>
</feature>
<evidence type="ECO:0000256" key="1">
    <source>
        <dbReference type="SAM" id="Coils"/>
    </source>
</evidence>
<organism evidence="3 5">
    <name type="scientific">Caldalkalibacillus thermarum (strain TA2.A1)</name>
    <dbReference type="NCBI Taxonomy" id="986075"/>
    <lineage>
        <taxon>Bacteria</taxon>
        <taxon>Bacillati</taxon>
        <taxon>Bacillota</taxon>
        <taxon>Bacilli</taxon>
        <taxon>Bacillales</taxon>
        <taxon>Bacillaceae</taxon>
        <taxon>Caldalkalibacillus</taxon>
    </lineage>
</organism>
<keyword evidence="1" id="KW-0175">Coiled coil</keyword>
<dbReference type="EMBL" id="AFCE01000095">
    <property type="protein sequence ID" value="EGL83599.1"/>
    <property type="molecule type" value="Genomic_DNA"/>
</dbReference>
<dbReference type="RefSeq" id="WP_007503417.1">
    <property type="nucleotide sequence ID" value="NZ_AFCE01000095.1"/>
</dbReference>
<evidence type="ECO:0000313" key="6">
    <source>
        <dbReference type="Proteomes" id="UP000825179"/>
    </source>
</evidence>
<evidence type="ECO:0000313" key="4">
    <source>
        <dbReference type="EMBL" id="QZT35529.1"/>
    </source>
</evidence>
<sequence>MHRPFPAHPHPHGEEMRYPHAYGEEIRQQQPPVSPQLQPPFFPGIPGVPSFPDGDLHRRVRRLESEVDRLMRRVDNLDRRVRRLEGVHTPWGE</sequence>
<dbReference type="Proteomes" id="UP000825179">
    <property type="component" value="Chromosome"/>
</dbReference>
<dbReference type="KEGG" id="cthu:HUR95_08840"/>